<accession>A0A0C3SD66</accession>
<evidence type="ECO:0000256" key="1">
    <source>
        <dbReference type="SAM" id="SignalP"/>
    </source>
</evidence>
<organism evidence="2 3">
    <name type="scientific">Phlebiopsis gigantea (strain 11061_1 CR5-6)</name>
    <name type="common">White-rot fungus</name>
    <name type="synonym">Peniophora gigantea</name>
    <dbReference type="NCBI Taxonomy" id="745531"/>
    <lineage>
        <taxon>Eukaryota</taxon>
        <taxon>Fungi</taxon>
        <taxon>Dikarya</taxon>
        <taxon>Basidiomycota</taxon>
        <taxon>Agaricomycotina</taxon>
        <taxon>Agaricomycetes</taxon>
        <taxon>Polyporales</taxon>
        <taxon>Phanerochaetaceae</taxon>
        <taxon>Phlebiopsis</taxon>
    </lineage>
</organism>
<evidence type="ECO:0000313" key="3">
    <source>
        <dbReference type="Proteomes" id="UP000053257"/>
    </source>
</evidence>
<dbReference type="OrthoDB" id="2953532at2759"/>
<gene>
    <name evidence="2" type="ORF">PHLGIDRAFT_34440</name>
</gene>
<dbReference type="Proteomes" id="UP000053257">
    <property type="component" value="Unassembled WGS sequence"/>
</dbReference>
<sequence>MLLLSIYIAFFALLAGRVYSLNITVPGMGNLTQTQFLKLSDATLISVCGQTCTGADTIIAACGTDEGCVCANATAQAVYNCEQCVFTELIKENRPMPDVLSGNQVVLTSYKTACAAAPLNVTIPAEFVTLQLPSDWDGPFGQGLTTFTTAVYLASALIIGGGAITVVNTM</sequence>
<feature type="chain" id="PRO_5002170025" description="Extracellular membrane protein CFEM domain-containing protein" evidence="1">
    <location>
        <begin position="21"/>
        <end position="170"/>
    </location>
</feature>
<dbReference type="EMBL" id="KN840466">
    <property type="protein sequence ID" value="KIP09410.1"/>
    <property type="molecule type" value="Genomic_DNA"/>
</dbReference>
<evidence type="ECO:0000313" key="2">
    <source>
        <dbReference type="EMBL" id="KIP09410.1"/>
    </source>
</evidence>
<keyword evidence="3" id="KW-1185">Reference proteome</keyword>
<dbReference type="AlphaFoldDB" id="A0A0C3SD66"/>
<proteinExistence type="predicted"/>
<dbReference type="HOGENOM" id="CLU_132808_0_0_1"/>
<feature type="signal peptide" evidence="1">
    <location>
        <begin position="1"/>
        <end position="20"/>
    </location>
</feature>
<name>A0A0C3SD66_PHLG1</name>
<evidence type="ECO:0008006" key="4">
    <source>
        <dbReference type="Google" id="ProtNLM"/>
    </source>
</evidence>
<keyword evidence="1" id="KW-0732">Signal</keyword>
<dbReference type="STRING" id="745531.A0A0C3SD66"/>
<protein>
    <recommendedName>
        <fullName evidence="4">Extracellular membrane protein CFEM domain-containing protein</fullName>
    </recommendedName>
</protein>
<reference evidence="2 3" key="1">
    <citation type="journal article" date="2014" name="PLoS Genet.">
        <title>Analysis of the Phlebiopsis gigantea genome, transcriptome and secretome provides insight into its pioneer colonization strategies of wood.</title>
        <authorList>
            <person name="Hori C."/>
            <person name="Ishida T."/>
            <person name="Igarashi K."/>
            <person name="Samejima M."/>
            <person name="Suzuki H."/>
            <person name="Master E."/>
            <person name="Ferreira P."/>
            <person name="Ruiz-Duenas F.J."/>
            <person name="Held B."/>
            <person name="Canessa P."/>
            <person name="Larrondo L.F."/>
            <person name="Schmoll M."/>
            <person name="Druzhinina I.S."/>
            <person name="Kubicek C.P."/>
            <person name="Gaskell J.A."/>
            <person name="Kersten P."/>
            <person name="St John F."/>
            <person name="Glasner J."/>
            <person name="Sabat G."/>
            <person name="Splinter BonDurant S."/>
            <person name="Syed K."/>
            <person name="Yadav J."/>
            <person name="Mgbeahuruike A.C."/>
            <person name="Kovalchuk A."/>
            <person name="Asiegbu F.O."/>
            <person name="Lackner G."/>
            <person name="Hoffmeister D."/>
            <person name="Rencoret J."/>
            <person name="Gutierrez A."/>
            <person name="Sun H."/>
            <person name="Lindquist E."/>
            <person name="Barry K."/>
            <person name="Riley R."/>
            <person name="Grigoriev I.V."/>
            <person name="Henrissat B."/>
            <person name="Kues U."/>
            <person name="Berka R.M."/>
            <person name="Martinez A.T."/>
            <person name="Covert S.F."/>
            <person name="Blanchette R.A."/>
            <person name="Cullen D."/>
        </authorList>
    </citation>
    <scope>NUCLEOTIDE SEQUENCE [LARGE SCALE GENOMIC DNA]</scope>
    <source>
        <strain evidence="2 3">11061_1 CR5-6</strain>
    </source>
</reference>